<dbReference type="SMART" id="SM00261">
    <property type="entry name" value="FU"/>
    <property type="match status" value="4"/>
</dbReference>
<dbReference type="PROSITE" id="PS00107">
    <property type="entry name" value="PROTEIN_KINASE_ATP"/>
    <property type="match status" value="1"/>
</dbReference>
<sequence length="1386" mass="157733">MIISCLFLCLLHSAFSQITCVANGNNWADGFNNSKCSTSSTPTSIYLFPYDFKFEQQLTFYIINVANTLTFSSSGSFKMVVRYFEISKNCILTTENTFLTQIALNISNNARLNINANFYFANDINIENPQLNLPRIVVWNSSSIQLFKTVTSFFPINIVNPTTNNKCFDVFSIRNSEVLNSGEYKFGSYNSTDFPLTLNSGSLYLLSNKKLHRFCPKYVTLDKNVVCKLISSSYKTEYIVNQTEKYPFEYPHCPCESNDGTICTLKLISTLSKFDFKKSMMMNTSVVVEHNTDIINVNSVKEFVISDNVKSTITGFLTFSRYSFSFGTARFTALTAFIDTIDFFTNSSSNLFLCKHNSSYILSFNNSVKQLKVDFNGTISNFTFSGNSFFEIGKNVEQINTISVINSYTESFFHVTNTKILYSDMANCILFSVNKTRRVCIECDSNYYLINNTCQYITPDCDIFNLKNKCVLCKSGFLLSENGECLTSTTSCIVGSYNNCIMCKSGYINQRGTCIKNDNCSISDGNLCLKCSNGVIRGSCDVKCGNENCELCDTLTEQDQNSNNFFNNEKCVLCEYNHFFNKTTFSCETVEYNIQIGLSYVIQNSIISCDDSYYLEAQNCINCSLKYSNSKVCNKNYILECRDNYYIEENDLCVSTECINNNQVIDLNGKCVTKIDNCLYHLNGKCVECDNGYYIVTYFDDINKTLITYCSLLNMTNTVYQNCLLNNPFGCIKCKDTYYLSNGQCHKCGEECDNCAITNSTCITCKKDFYLSKNHKCISNKELMDKCVKFLEASSGCSQCKDGYYRIGLECELCPLKCDTCISETTCVTCNTSYYKTSTGDCMSKSNIDHCNVPITQKGCSECEDGYYIINTNECAQCSSNCSKCSSYNICISCDSDKILSNGKCLQLSLISKCLKIDNSKCEKCEFWHSPSATGMFCESKAAWWVIFIIIVIIIIFILAIFIVAVFIIKCVIFKLKENEINAETCMFEMKRSNIQFVTLGNDTVVNKKEIIFNEGEDVDVDKKTRELFCVGNTSKHNMKVQLTTKSENEKITIDIEPKFIILKSQFACEFEIFVTLKCTTKISENLVVVANSFIGDKQIVKEIKYYVSSKLSSKLDYDELIEEKKLGEGSFGVVYKGTFRGNTVAIKKMKEVSLNLRSRMVEFEKEVNMLDKFRSEYIVHFYGAVFIPNHICMVTEFAEYGSLQDLIKHKKSDEISNKIRVKMLLDAGKGILYLHENGILHRDIKPDNILVFSLELNQQVNAKLTDFGSSRNINMMMTNMTFTKGIGTPVYMAPEVLKKEHYKKPADVYSFAITMYETFIWGDAFPQNEYKYPWKIADEIVSGNRPHYICTVEQKYRNVIEKSWTQNSMERISIEGIITLLKELY</sequence>
<feature type="domain" description="Protein kinase" evidence="6">
    <location>
        <begin position="1121"/>
        <end position="1386"/>
    </location>
</feature>
<dbReference type="EC" id="2.7.12.2" evidence="7"/>
<dbReference type="InterPro" id="IPR006212">
    <property type="entry name" value="Furin_repeat"/>
</dbReference>
<dbReference type="SMART" id="SM00220">
    <property type="entry name" value="S_TKc"/>
    <property type="match status" value="1"/>
</dbReference>
<dbReference type="GO" id="GO:0004708">
    <property type="term" value="F:MAP kinase kinase activity"/>
    <property type="evidence" value="ECO:0007669"/>
    <property type="project" value="UniProtKB-EC"/>
</dbReference>
<proteinExistence type="predicted"/>
<dbReference type="OMA" id="YFANDIN"/>
<dbReference type="PANTHER" id="PTHR45756:SF1">
    <property type="entry name" value="PROTEIN KINASE DOMAIN CONTAINING PROTEIN"/>
    <property type="match status" value="1"/>
</dbReference>
<name>A0A0A1UB50_ENTIV</name>
<dbReference type="SUPFAM" id="SSF57184">
    <property type="entry name" value="Growth factor receptor domain"/>
    <property type="match status" value="4"/>
</dbReference>
<dbReference type="InterPro" id="IPR017441">
    <property type="entry name" value="Protein_kinase_ATP_BS"/>
</dbReference>
<feature type="binding site" evidence="3">
    <location>
        <position position="1149"/>
    </location>
    <ligand>
        <name>ATP</name>
        <dbReference type="ChEBI" id="CHEBI:30616"/>
    </ligand>
</feature>
<gene>
    <name evidence="7" type="ORF">EIN_122810</name>
</gene>
<dbReference type="InterPro" id="IPR000719">
    <property type="entry name" value="Prot_kinase_dom"/>
</dbReference>
<dbReference type="SUPFAM" id="SSF56112">
    <property type="entry name" value="Protein kinase-like (PK-like)"/>
    <property type="match status" value="1"/>
</dbReference>
<evidence type="ECO:0000256" key="2">
    <source>
        <dbReference type="ARBA" id="ARBA00022840"/>
    </source>
</evidence>
<protein>
    <submittedName>
        <fullName evidence="7">Protein serine/threonine kinase, putative</fullName>
        <ecNumber evidence="7">2.7.12.2</ecNumber>
    </submittedName>
</protein>
<dbReference type="RefSeq" id="XP_004259101.1">
    <property type="nucleotide sequence ID" value="XM_004259053.1"/>
</dbReference>
<evidence type="ECO:0000256" key="5">
    <source>
        <dbReference type="SAM" id="SignalP"/>
    </source>
</evidence>
<keyword evidence="4" id="KW-0472">Membrane</keyword>
<keyword evidence="1 3" id="KW-0547">Nucleotide-binding</keyword>
<dbReference type="InterPro" id="IPR009030">
    <property type="entry name" value="Growth_fac_rcpt_cys_sf"/>
</dbReference>
<dbReference type="PROSITE" id="PS50011">
    <property type="entry name" value="PROTEIN_KINASE_DOM"/>
    <property type="match status" value="1"/>
</dbReference>
<feature type="transmembrane region" description="Helical" evidence="4">
    <location>
        <begin position="942"/>
        <end position="969"/>
    </location>
</feature>
<keyword evidence="5" id="KW-0732">Signal</keyword>
<dbReference type="Gene3D" id="2.10.220.10">
    <property type="entry name" value="Hormone Receptor, Insulin-like Growth Factor Receptor 1, Chain A, domain 2"/>
    <property type="match status" value="1"/>
</dbReference>
<dbReference type="InterPro" id="IPR011009">
    <property type="entry name" value="Kinase-like_dom_sf"/>
</dbReference>
<evidence type="ECO:0000256" key="4">
    <source>
        <dbReference type="SAM" id="Phobius"/>
    </source>
</evidence>
<evidence type="ECO:0000256" key="3">
    <source>
        <dbReference type="PROSITE-ProRule" id="PRU10141"/>
    </source>
</evidence>
<dbReference type="VEuPathDB" id="AmoebaDB:EIN_122810"/>
<dbReference type="EMBL" id="KB206380">
    <property type="protein sequence ID" value="ELP92330.1"/>
    <property type="molecule type" value="Genomic_DNA"/>
</dbReference>
<dbReference type="Proteomes" id="UP000014680">
    <property type="component" value="Unassembled WGS sequence"/>
</dbReference>
<accession>A0A0A1UB50</accession>
<dbReference type="InterPro" id="IPR053215">
    <property type="entry name" value="TKL_Ser/Thr_kinase"/>
</dbReference>
<keyword evidence="4" id="KW-1133">Transmembrane helix</keyword>
<keyword evidence="2 3" id="KW-0067">ATP-binding</keyword>
<evidence type="ECO:0000313" key="8">
    <source>
        <dbReference type="Proteomes" id="UP000014680"/>
    </source>
</evidence>
<evidence type="ECO:0000256" key="1">
    <source>
        <dbReference type="ARBA" id="ARBA00022741"/>
    </source>
</evidence>
<feature type="chain" id="PRO_5001980744" evidence="5">
    <location>
        <begin position="17"/>
        <end position="1386"/>
    </location>
</feature>
<dbReference type="Gene3D" id="1.10.510.10">
    <property type="entry name" value="Transferase(Phosphotransferase) domain 1"/>
    <property type="match status" value="1"/>
</dbReference>
<dbReference type="PANTHER" id="PTHR45756">
    <property type="entry name" value="PALMITOYLTRANSFERASE"/>
    <property type="match status" value="1"/>
</dbReference>
<organism evidence="7 8">
    <name type="scientific">Entamoeba invadens IP1</name>
    <dbReference type="NCBI Taxonomy" id="370355"/>
    <lineage>
        <taxon>Eukaryota</taxon>
        <taxon>Amoebozoa</taxon>
        <taxon>Evosea</taxon>
        <taxon>Archamoebae</taxon>
        <taxon>Mastigamoebida</taxon>
        <taxon>Entamoebidae</taxon>
        <taxon>Entamoeba</taxon>
    </lineage>
</organism>
<keyword evidence="8" id="KW-1185">Reference proteome</keyword>
<evidence type="ECO:0000259" key="6">
    <source>
        <dbReference type="PROSITE" id="PS50011"/>
    </source>
</evidence>
<reference evidence="7 8" key="1">
    <citation type="submission" date="2012-10" db="EMBL/GenBank/DDBJ databases">
        <authorList>
            <person name="Zafar N."/>
            <person name="Inman J."/>
            <person name="Hall N."/>
            <person name="Lorenzi H."/>
            <person name="Caler E."/>
        </authorList>
    </citation>
    <scope>NUCLEOTIDE SEQUENCE [LARGE SCALE GENOMIC DNA]</scope>
    <source>
        <strain evidence="7 8">IP1</strain>
    </source>
</reference>
<dbReference type="OrthoDB" id="300641at2759"/>
<dbReference type="GO" id="GO:0005524">
    <property type="term" value="F:ATP binding"/>
    <property type="evidence" value="ECO:0007669"/>
    <property type="project" value="UniProtKB-UniRule"/>
</dbReference>
<dbReference type="Pfam" id="PF00069">
    <property type="entry name" value="Pkinase"/>
    <property type="match status" value="1"/>
</dbReference>
<dbReference type="KEGG" id="eiv:EIN_122810"/>
<feature type="signal peptide" evidence="5">
    <location>
        <begin position="1"/>
        <end position="16"/>
    </location>
</feature>
<dbReference type="InterPro" id="IPR008271">
    <property type="entry name" value="Ser/Thr_kinase_AS"/>
</dbReference>
<evidence type="ECO:0000313" key="7">
    <source>
        <dbReference type="EMBL" id="ELP92330.1"/>
    </source>
</evidence>
<keyword evidence="7" id="KW-0418">Kinase</keyword>
<keyword evidence="4" id="KW-0812">Transmembrane</keyword>
<dbReference type="GeneID" id="14891320"/>
<keyword evidence="7" id="KW-0808">Transferase</keyword>
<dbReference type="PROSITE" id="PS00108">
    <property type="entry name" value="PROTEIN_KINASE_ST"/>
    <property type="match status" value="1"/>
</dbReference>